<evidence type="ECO:0000313" key="3">
    <source>
        <dbReference type="Proteomes" id="UP000050833"/>
    </source>
</evidence>
<dbReference type="CDD" id="cd00077">
    <property type="entry name" value="HDc"/>
    <property type="match status" value="1"/>
</dbReference>
<accession>A0AAW3JXF0</accession>
<evidence type="ECO:0000259" key="1">
    <source>
        <dbReference type="Pfam" id="PF01966"/>
    </source>
</evidence>
<evidence type="ECO:0000313" key="2">
    <source>
        <dbReference type="EMBL" id="KQC86898.1"/>
    </source>
</evidence>
<dbReference type="InterPro" id="IPR006674">
    <property type="entry name" value="HD_domain"/>
</dbReference>
<dbReference type="EMBL" id="LLKB01000001">
    <property type="protein sequence ID" value="KQC86898.1"/>
    <property type="molecule type" value="Genomic_DNA"/>
</dbReference>
<feature type="domain" description="HD" evidence="1">
    <location>
        <begin position="28"/>
        <end position="132"/>
    </location>
</feature>
<comment type="caution">
    <text evidence="2">The sequence shown here is derived from an EMBL/GenBank/DDBJ whole genome shotgun (WGS) entry which is preliminary data.</text>
</comment>
<dbReference type="Proteomes" id="UP000050833">
    <property type="component" value="Unassembled WGS sequence"/>
</dbReference>
<dbReference type="AlphaFoldDB" id="A0AAW3JXF0"/>
<dbReference type="SUPFAM" id="SSF109604">
    <property type="entry name" value="HD-domain/PDEase-like"/>
    <property type="match status" value="1"/>
</dbReference>
<dbReference type="Pfam" id="PF01966">
    <property type="entry name" value="HD"/>
    <property type="match status" value="1"/>
</dbReference>
<gene>
    <name evidence="2" type="ORF">APZ18_04210</name>
</gene>
<name>A0AAW3JXF0_9FIRM</name>
<dbReference type="Gene3D" id="1.10.3210.10">
    <property type="entry name" value="Hypothetical protein af1432"/>
    <property type="match status" value="1"/>
</dbReference>
<sequence>MWKILNEIRESSRFKNSKKFIQHGKTSVYMHSVSVAYMSCYIAEKYNLSVDYYSLITGALLHDYFLYDWHDKEDGHKRPHGFYHPSAALANAERDFEINSRTKNIIKRHMFPLTPIPPVCLEGWVVCIADKICSTKETIKRH</sequence>
<dbReference type="InterPro" id="IPR003607">
    <property type="entry name" value="HD/PDEase_dom"/>
</dbReference>
<reference evidence="2 3" key="1">
    <citation type="submission" date="2015-10" db="EMBL/GenBank/DDBJ databases">
        <title>Butyribacter intestini gen. nov., sp. nov., a butyric acid-producing bacterium of the family Lachnospiraceae isolated from the human faeces.</title>
        <authorList>
            <person name="Zou Y."/>
            <person name="Xue W."/>
            <person name="Luo G."/>
            <person name="Lv M."/>
        </authorList>
    </citation>
    <scope>NUCLEOTIDE SEQUENCE [LARGE SCALE GENOMIC DNA]</scope>
    <source>
        <strain evidence="2 3">TF01-11</strain>
    </source>
</reference>
<proteinExistence type="predicted"/>
<protein>
    <recommendedName>
        <fullName evidence="1">HD domain-containing protein</fullName>
    </recommendedName>
</protein>
<keyword evidence="3" id="KW-1185">Reference proteome</keyword>
<organism evidence="2 3">
    <name type="scientific">Butyribacter intestini</name>
    <dbReference type="NCBI Taxonomy" id="1703332"/>
    <lineage>
        <taxon>Bacteria</taxon>
        <taxon>Bacillati</taxon>
        <taxon>Bacillota</taxon>
        <taxon>Clostridia</taxon>
        <taxon>Lachnospirales</taxon>
        <taxon>Lachnospiraceae</taxon>
        <taxon>Butyribacter</taxon>
    </lineage>
</organism>